<protein>
    <submittedName>
        <fullName evidence="12">Bacteriorhodopsin</fullName>
    </submittedName>
</protein>
<dbReference type="Proteomes" id="UP001596460">
    <property type="component" value="Unassembled WGS sequence"/>
</dbReference>
<dbReference type="PROSITE" id="PS00327">
    <property type="entry name" value="BACTERIAL_OPSIN_RET"/>
    <property type="match status" value="1"/>
</dbReference>
<keyword evidence="9 11" id="KW-0472">Membrane</keyword>
<dbReference type="PANTHER" id="PTHR28286:SF2">
    <property type="entry name" value="BACTERIORHODOPSIN _OPSIN, NOPA (EUROFUNG)"/>
    <property type="match status" value="1"/>
</dbReference>
<dbReference type="RefSeq" id="WP_390244843.1">
    <property type="nucleotide sequence ID" value="NZ_JBHTAB010000005.1"/>
</dbReference>
<evidence type="ECO:0000256" key="3">
    <source>
        <dbReference type="ARBA" id="ARBA00022543"/>
    </source>
</evidence>
<reference evidence="12 13" key="1">
    <citation type="journal article" date="2019" name="Int. J. Syst. Evol. Microbiol.">
        <title>The Global Catalogue of Microorganisms (GCM) 10K type strain sequencing project: providing services to taxonomists for standard genome sequencing and annotation.</title>
        <authorList>
            <consortium name="The Broad Institute Genomics Platform"/>
            <consortium name="The Broad Institute Genome Sequencing Center for Infectious Disease"/>
            <person name="Wu L."/>
            <person name="Ma J."/>
        </authorList>
    </citation>
    <scope>NUCLEOTIDE SEQUENCE [LARGE SCALE GENOMIC DNA]</scope>
    <source>
        <strain evidence="12 13">DSM 26526</strain>
    </source>
</reference>
<dbReference type="InterPro" id="IPR001425">
    <property type="entry name" value="Arc/bac/fun_rhodopsins"/>
</dbReference>
<keyword evidence="6" id="KW-0681">Retinal protein</keyword>
<keyword evidence="4" id="KW-0716">Sensory transduction</keyword>
<evidence type="ECO:0000256" key="7">
    <source>
        <dbReference type="ARBA" id="ARBA00022989"/>
    </source>
</evidence>
<feature type="transmembrane region" description="Helical" evidence="11">
    <location>
        <begin position="106"/>
        <end position="128"/>
    </location>
</feature>
<keyword evidence="10" id="KW-0675">Receptor</keyword>
<feature type="transmembrane region" description="Helical" evidence="11">
    <location>
        <begin position="40"/>
        <end position="58"/>
    </location>
</feature>
<dbReference type="AlphaFoldDB" id="A0ABD5XK82"/>
<comment type="caution">
    <text evidence="12">The sequence shown here is derived from an EMBL/GenBank/DDBJ whole genome shotgun (WGS) entry which is preliminary data.</text>
</comment>
<dbReference type="Gene3D" id="1.20.1070.10">
    <property type="entry name" value="Rhodopsin 7-helix transmembrane proteins"/>
    <property type="match status" value="1"/>
</dbReference>
<dbReference type="GO" id="GO:0009881">
    <property type="term" value="F:photoreceptor activity"/>
    <property type="evidence" value="ECO:0007669"/>
    <property type="project" value="UniProtKB-KW"/>
</dbReference>
<feature type="transmembrane region" description="Helical" evidence="11">
    <location>
        <begin position="134"/>
        <end position="155"/>
    </location>
</feature>
<comment type="similarity">
    <text evidence="2">Belongs to the archaeal/bacterial/fungal opsin family.</text>
</comment>
<sequence>MATPGSESLWLWIGTLGMALGTLFFIARGWGVEDEEQRRFYIITIFITAIASIAYFAMATGFGLTEVSVGGQALDIYWARYADWLFTTPLLLLDLALLAKATRNTTYTLVGLDVIMIVTGVVGALVTSSPALRIVWWGISTAALVFLLYFLVGALREAASRQTDSVRRLTTRLRNMLIVLWVAYPVVWILGTEGTIGVLPLYWETAAFMVLDLTAKVGFGFVLLRSHTVLNEASQQTGVASTAD</sequence>
<dbReference type="SUPFAM" id="SSF81321">
    <property type="entry name" value="Family A G protein-coupled receptor-like"/>
    <property type="match status" value="1"/>
</dbReference>
<accession>A0ABD5XK82</accession>
<keyword evidence="5 11" id="KW-0812">Transmembrane</keyword>
<keyword evidence="7 11" id="KW-1133">Transmembrane helix</keyword>
<evidence type="ECO:0000256" key="5">
    <source>
        <dbReference type="ARBA" id="ARBA00022692"/>
    </source>
</evidence>
<dbReference type="GO" id="GO:0007602">
    <property type="term" value="P:phototransduction"/>
    <property type="evidence" value="ECO:0007669"/>
    <property type="project" value="UniProtKB-KW"/>
</dbReference>
<evidence type="ECO:0000256" key="8">
    <source>
        <dbReference type="ARBA" id="ARBA00022991"/>
    </source>
</evidence>
<evidence type="ECO:0000256" key="4">
    <source>
        <dbReference type="ARBA" id="ARBA00022606"/>
    </source>
</evidence>
<proteinExistence type="inferred from homology"/>
<organism evidence="12 13">
    <name type="scientific">Haloferax chudinovii</name>
    <dbReference type="NCBI Taxonomy" id="1109010"/>
    <lineage>
        <taxon>Archaea</taxon>
        <taxon>Methanobacteriati</taxon>
        <taxon>Methanobacteriota</taxon>
        <taxon>Stenosarchaea group</taxon>
        <taxon>Halobacteria</taxon>
        <taxon>Halobacteriales</taxon>
        <taxon>Haloferacaceae</taxon>
        <taxon>Haloferax</taxon>
    </lineage>
</organism>
<evidence type="ECO:0000256" key="2">
    <source>
        <dbReference type="ARBA" id="ARBA00008130"/>
    </source>
</evidence>
<feature type="transmembrane region" description="Helical" evidence="11">
    <location>
        <begin position="78"/>
        <end position="99"/>
    </location>
</feature>
<evidence type="ECO:0000256" key="9">
    <source>
        <dbReference type="ARBA" id="ARBA00023136"/>
    </source>
</evidence>
<evidence type="ECO:0000256" key="6">
    <source>
        <dbReference type="ARBA" id="ARBA00022925"/>
    </source>
</evidence>
<keyword evidence="3" id="KW-0600">Photoreceptor protein</keyword>
<feature type="transmembrane region" description="Helical" evidence="11">
    <location>
        <begin position="12"/>
        <end position="31"/>
    </location>
</feature>
<name>A0ABD5XK82_9EURY</name>
<feature type="transmembrane region" description="Helical" evidence="11">
    <location>
        <begin position="205"/>
        <end position="224"/>
    </location>
</feature>
<feature type="transmembrane region" description="Helical" evidence="11">
    <location>
        <begin position="176"/>
        <end position="199"/>
    </location>
</feature>
<dbReference type="PROSITE" id="PS00950">
    <property type="entry name" value="BACTERIAL_OPSIN_1"/>
    <property type="match status" value="1"/>
</dbReference>
<dbReference type="InterPro" id="IPR018229">
    <property type="entry name" value="Rhodopsin_retinal_BS"/>
</dbReference>
<evidence type="ECO:0000313" key="13">
    <source>
        <dbReference type="Proteomes" id="UP001596460"/>
    </source>
</evidence>
<evidence type="ECO:0000256" key="1">
    <source>
        <dbReference type="ARBA" id="ARBA00004141"/>
    </source>
</evidence>
<dbReference type="SMART" id="SM01021">
    <property type="entry name" value="Bac_rhodopsin"/>
    <property type="match status" value="1"/>
</dbReference>
<dbReference type="Pfam" id="PF01036">
    <property type="entry name" value="Bac_rhodopsin"/>
    <property type="match status" value="1"/>
</dbReference>
<dbReference type="CDD" id="cd15244">
    <property type="entry name" value="7tm_bacteriorhodopsin"/>
    <property type="match status" value="1"/>
</dbReference>
<evidence type="ECO:0000313" key="12">
    <source>
        <dbReference type="EMBL" id="MFC7129996.1"/>
    </source>
</evidence>
<evidence type="ECO:0000256" key="10">
    <source>
        <dbReference type="ARBA" id="ARBA00023170"/>
    </source>
</evidence>
<gene>
    <name evidence="12" type="ORF">ACFQI8_11360</name>
</gene>
<comment type="subcellular location">
    <subcellularLocation>
        <location evidence="1">Membrane</location>
        <topology evidence="1">Multi-pass membrane protein</topology>
    </subcellularLocation>
</comment>
<dbReference type="PANTHER" id="PTHR28286">
    <property type="match status" value="1"/>
</dbReference>
<dbReference type="EMBL" id="JBHTAB010000005">
    <property type="protein sequence ID" value="MFC7129996.1"/>
    <property type="molecule type" value="Genomic_DNA"/>
</dbReference>
<keyword evidence="8" id="KW-0157">Chromophore</keyword>
<evidence type="ECO:0000256" key="11">
    <source>
        <dbReference type="SAM" id="Phobius"/>
    </source>
</evidence>
<dbReference type="PRINTS" id="PR00251">
    <property type="entry name" value="BACTRLOPSIN"/>
</dbReference>
<keyword evidence="13" id="KW-1185">Reference proteome</keyword>
<dbReference type="GO" id="GO:0016020">
    <property type="term" value="C:membrane"/>
    <property type="evidence" value="ECO:0007669"/>
    <property type="project" value="UniProtKB-SubCell"/>
</dbReference>